<dbReference type="Gene3D" id="3.40.50.300">
    <property type="entry name" value="P-loop containing nucleotide triphosphate hydrolases"/>
    <property type="match status" value="1"/>
</dbReference>
<dbReference type="InterPro" id="IPR040632">
    <property type="entry name" value="Sulfotransfer_4"/>
</dbReference>
<feature type="region of interest" description="Disordered" evidence="1">
    <location>
        <begin position="200"/>
        <end position="222"/>
    </location>
</feature>
<evidence type="ECO:0000256" key="1">
    <source>
        <dbReference type="SAM" id="MobiDB-lite"/>
    </source>
</evidence>
<name>A0ABT3E0G7_9XANT</name>
<evidence type="ECO:0000313" key="2">
    <source>
        <dbReference type="EMBL" id="MCW0401263.1"/>
    </source>
</evidence>
<dbReference type="InterPro" id="IPR027417">
    <property type="entry name" value="P-loop_NTPase"/>
</dbReference>
<dbReference type="PANTHER" id="PTHR36978">
    <property type="entry name" value="P-LOOP CONTAINING NUCLEOTIDE TRIPHOSPHATE HYDROLASE"/>
    <property type="match status" value="1"/>
</dbReference>
<evidence type="ECO:0008006" key="4">
    <source>
        <dbReference type="Google" id="ProtNLM"/>
    </source>
</evidence>
<organism evidence="2 3">
    <name type="scientific">Xanthomonas sacchari</name>
    <dbReference type="NCBI Taxonomy" id="56458"/>
    <lineage>
        <taxon>Bacteria</taxon>
        <taxon>Pseudomonadati</taxon>
        <taxon>Pseudomonadota</taxon>
        <taxon>Gammaproteobacteria</taxon>
        <taxon>Lysobacterales</taxon>
        <taxon>Lysobacteraceae</taxon>
        <taxon>Xanthomonas</taxon>
    </lineage>
</organism>
<keyword evidence="3" id="KW-1185">Reference proteome</keyword>
<gene>
    <name evidence="2" type="ORF">NB700_003819</name>
</gene>
<protein>
    <recommendedName>
        <fullName evidence="4">Sulfotransferase family protein</fullName>
    </recommendedName>
</protein>
<accession>A0ABT3E0G7</accession>
<dbReference type="Proteomes" id="UP001320843">
    <property type="component" value="Unassembled WGS sequence"/>
</dbReference>
<evidence type="ECO:0000313" key="3">
    <source>
        <dbReference type="Proteomes" id="UP001320843"/>
    </source>
</evidence>
<proteinExistence type="predicted"/>
<dbReference type="PANTHER" id="PTHR36978:SF4">
    <property type="entry name" value="P-LOOP CONTAINING NUCLEOSIDE TRIPHOSPHATE HYDROLASE PROTEIN"/>
    <property type="match status" value="1"/>
</dbReference>
<sequence length="244" mass="26791">MASTGCRGGSMSLRVIGAGLGRTGTLSLKLALEHLGLGRCYHAMELAAHLRQALPLWDAALDGQADWDTLFACYTATVDYPGCCFWRELAARYPQAKVILTVRDADAWFESVRSTIFASDGSVPALFGAEGQRLSQFLRRDFATRIDDRGFMTDYFRRWNQAVIASVPAQRLLVLDTDAQTGWEPLCAFLGVPAPVQPYPRVHARSGGGTQARPLPSDPAQREQRLRAYLDRLAVEAFAAPADD</sequence>
<dbReference type="SUPFAM" id="SSF52540">
    <property type="entry name" value="P-loop containing nucleoside triphosphate hydrolases"/>
    <property type="match status" value="1"/>
</dbReference>
<comment type="caution">
    <text evidence="2">The sequence shown here is derived from an EMBL/GenBank/DDBJ whole genome shotgun (WGS) entry which is preliminary data.</text>
</comment>
<dbReference type="Pfam" id="PF17784">
    <property type="entry name" value="Sulfotransfer_4"/>
    <property type="match status" value="1"/>
</dbReference>
<dbReference type="EMBL" id="JANFWR010000040">
    <property type="protein sequence ID" value="MCW0401263.1"/>
    <property type="molecule type" value="Genomic_DNA"/>
</dbReference>
<reference evidence="2 3" key="1">
    <citation type="submission" date="2022-06" db="EMBL/GenBank/DDBJ databases">
        <title>Dynamics of rice microbiomes reveals core vertical transmitted seed endophytes.</title>
        <authorList>
            <person name="Liao K."/>
            <person name="Zhang X."/>
        </authorList>
    </citation>
    <scope>NUCLEOTIDE SEQUENCE [LARGE SCALE GENOMIC DNA]</scope>
    <source>
        <strain evidence="2 3">YT10-10-1</strain>
    </source>
</reference>